<name>A0A072R611_BARBA</name>
<evidence type="ECO:0000259" key="1">
    <source>
        <dbReference type="Pfam" id="PF00710"/>
    </source>
</evidence>
<dbReference type="InterPro" id="IPR027474">
    <property type="entry name" value="L-asparaginase_N"/>
</dbReference>
<dbReference type="STRING" id="1293911.H710_00107"/>
<dbReference type="PIRSF" id="PIRSF001220">
    <property type="entry name" value="L-ASNase_gatD"/>
    <property type="match status" value="1"/>
</dbReference>
<dbReference type="HOGENOM" id="CLU_2434873_0_0_5"/>
<protein>
    <recommendedName>
        <fullName evidence="1">L-asparaginase N-terminal domain-containing protein</fullName>
    </recommendedName>
</protein>
<evidence type="ECO:0000313" key="3">
    <source>
        <dbReference type="Proteomes" id="UP000031740"/>
    </source>
</evidence>
<organism evidence="2 3">
    <name type="scientific">Bartonella bacilliformis Ver097</name>
    <dbReference type="NCBI Taxonomy" id="1293911"/>
    <lineage>
        <taxon>Bacteria</taxon>
        <taxon>Pseudomonadati</taxon>
        <taxon>Pseudomonadota</taxon>
        <taxon>Alphaproteobacteria</taxon>
        <taxon>Hyphomicrobiales</taxon>
        <taxon>Bartonellaceae</taxon>
        <taxon>Bartonella</taxon>
    </lineage>
</organism>
<evidence type="ECO:0000313" key="2">
    <source>
        <dbReference type="EMBL" id="KEG21160.1"/>
    </source>
</evidence>
<sequence>MRTPIDASAYGPANLLVAIDQRSRNKSVLVVMNDTIHSPYWVQKSHTIKVEIFQSGPAGTLGIILEGNFFTLIPNFSQQLSSVLTIMTTK</sequence>
<accession>A0A072R611</accession>
<gene>
    <name evidence="2" type="ORF">H710_00107</name>
</gene>
<dbReference type="Gene3D" id="3.40.50.1170">
    <property type="entry name" value="L-asparaginase, N-terminal domain"/>
    <property type="match status" value="1"/>
</dbReference>
<dbReference type="PROSITE" id="PS51732">
    <property type="entry name" value="ASN_GLN_ASE_3"/>
    <property type="match status" value="1"/>
</dbReference>
<dbReference type="InterPro" id="IPR006034">
    <property type="entry name" value="Asparaginase/glutaminase-like"/>
</dbReference>
<dbReference type="SUPFAM" id="SSF53774">
    <property type="entry name" value="Glutaminase/Asparaginase"/>
    <property type="match status" value="1"/>
</dbReference>
<dbReference type="InterPro" id="IPR037152">
    <property type="entry name" value="L-asparaginase_N_sf"/>
</dbReference>
<feature type="domain" description="L-asparaginase N-terminal" evidence="1">
    <location>
        <begin position="8"/>
        <end position="67"/>
    </location>
</feature>
<dbReference type="Proteomes" id="UP000031740">
    <property type="component" value="Unassembled WGS sequence"/>
</dbReference>
<dbReference type="PIRSF" id="PIRSF500176">
    <property type="entry name" value="L_ASNase"/>
    <property type="match status" value="1"/>
</dbReference>
<proteinExistence type="predicted"/>
<dbReference type="Pfam" id="PF00710">
    <property type="entry name" value="Asparaginase"/>
    <property type="match status" value="1"/>
</dbReference>
<dbReference type="GO" id="GO:0004067">
    <property type="term" value="F:asparaginase activity"/>
    <property type="evidence" value="ECO:0007669"/>
    <property type="project" value="UniProtKB-UniRule"/>
</dbReference>
<dbReference type="PATRIC" id="fig|1293911.3.peg.111"/>
<dbReference type="EMBL" id="ASIV01000001">
    <property type="protein sequence ID" value="KEG21160.1"/>
    <property type="molecule type" value="Genomic_DNA"/>
</dbReference>
<comment type="caution">
    <text evidence="2">The sequence shown here is derived from an EMBL/GenBank/DDBJ whole genome shotgun (WGS) entry which is preliminary data.</text>
</comment>
<dbReference type="InterPro" id="IPR036152">
    <property type="entry name" value="Asp/glu_Ase-like_sf"/>
</dbReference>
<reference evidence="2 3" key="1">
    <citation type="submission" date="2013-04" db="EMBL/GenBank/DDBJ databases">
        <title>The Genome Sequence of Bartonella bacilliformis Ver097.</title>
        <authorList>
            <consortium name="The Broad Institute Genomics Platform"/>
            <consortium name="The Broad Institute Genome Sequencing Center for Infectious Disease"/>
            <person name="Feldgarden M."/>
            <person name="Kirby J."/>
            <person name="Birtles R."/>
            <person name="Dasch G."/>
            <person name="Hendrix L."/>
            <person name="Koehler J."/>
            <person name="Walker B."/>
            <person name="Young S.K."/>
            <person name="Zeng Q."/>
            <person name="Gargeya S."/>
            <person name="Fitzgerald M."/>
            <person name="Haas B."/>
            <person name="Abouelleil A."/>
            <person name="Allen A.W."/>
            <person name="Alvarado L."/>
            <person name="Arachchi H.M."/>
            <person name="Berlin A.M."/>
            <person name="Chapman S.B."/>
            <person name="Gainer-Dewar J."/>
            <person name="Goldberg J."/>
            <person name="Griggs A."/>
            <person name="Gujja S."/>
            <person name="Hansen M."/>
            <person name="Howarth C."/>
            <person name="Imamovic A."/>
            <person name="Ireland A."/>
            <person name="Larimer J."/>
            <person name="McCowan C."/>
            <person name="Murphy C."/>
            <person name="Pearson M."/>
            <person name="Poon T.W."/>
            <person name="Priest M."/>
            <person name="Roberts A."/>
            <person name="Saif S."/>
            <person name="Shea T."/>
            <person name="Sisk P."/>
            <person name="Sykes S."/>
            <person name="Wortman J."/>
            <person name="Nusbaum C."/>
            <person name="Birren B."/>
        </authorList>
    </citation>
    <scope>NUCLEOTIDE SEQUENCE [LARGE SCALE GENOMIC DNA]</scope>
    <source>
        <strain evidence="2 3">Ver097</strain>
    </source>
</reference>
<dbReference type="AlphaFoldDB" id="A0A072R611"/>